<evidence type="ECO:0000313" key="9">
    <source>
        <dbReference type="EMBL" id="PKI76260.1"/>
    </source>
</evidence>
<dbReference type="InterPro" id="IPR024160">
    <property type="entry name" value="BIN3_SAM-bd_dom"/>
</dbReference>
<proteinExistence type="inferred from homology"/>
<comment type="caution">
    <text evidence="9">The sequence shown here is derived from an EMBL/GenBank/DDBJ whole genome shotgun (WGS) entry which is preliminary data.</text>
</comment>
<evidence type="ECO:0000259" key="8">
    <source>
        <dbReference type="PROSITE" id="PS51515"/>
    </source>
</evidence>
<dbReference type="EC" id="2.1.1.-" evidence="6"/>
<organism evidence="9 10">
    <name type="scientific">Punica granatum</name>
    <name type="common">Pomegranate</name>
    <dbReference type="NCBI Taxonomy" id="22663"/>
    <lineage>
        <taxon>Eukaryota</taxon>
        <taxon>Viridiplantae</taxon>
        <taxon>Streptophyta</taxon>
        <taxon>Embryophyta</taxon>
        <taxon>Tracheophyta</taxon>
        <taxon>Spermatophyta</taxon>
        <taxon>Magnoliopsida</taxon>
        <taxon>eudicotyledons</taxon>
        <taxon>Gunneridae</taxon>
        <taxon>Pentapetalae</taxon>
        <taxon>rosids</taxon>
        <taxon>malvids</taxon>
        <taxon>Myrtales</taxon>
        <taxon>Lythraceae</taxon>
        <taxon>Punica</taxon>
    </lineage>
</organism>
<gene>
    <name evidence="9" type="ORF">CRG98_003371</name>
</gene>
<evidence type="ECO:0000256" key="2">
    <source>
        <dbReference type="ARBA" id="ARBA00022603"/>
    </source>
</evidence>
<dbReference type="InterPro" id="IPR010675">
    <property type="entry name" value="Bin3_C"/>
</dbReference>
<keyword evidence="4 5" id="KW-0949">S-adenosyl-L-methionine</keyword>
<dbReference type="PANTHER" id="PTHR12315:SF0">
    <property type="entry name" value="7SK SNRNA METHYLPHOSPHATE CAPPING ENZYME"/>
    <property type="match status" value="1"/>
</dbReference>
<feature type="region of interest" description="Disordered" evidence="7">
    <location>
        <begin position="1"/>
        <end position="36"/>
    </location>
</feature>
<evidence type="ECO:0000256" key="6">
    <source>
        <dbReference type="RuleBase" id="RU367087"/>
    </source>
</evidence>
<dbReference type="Gene3D" id="3.40.50.150">
    <property type="entry name" value="Vaccinia Virus protein VP39"/>
    <property type="match status" value="1"/>
</dbReference>
<dbReference type="PROSITE" id="PS51515">
    <property type="entry name" value="BIN3_SAM"/>
    <property type="match status" value="1"/>
</dbReference>
<keyword evidence="10" id="KW-1185">Reference proteome</keyword>
<feature type="compositionally biased region" description="Basic and acidic residues" evidence="7">
    <location>
        <begin position="1"/>
        <end position="30"/>
    </location>
</feature>
<feature type="domain" description="Bin3-type SAM" evidence="8">
    <location>
        <begin position="61"/>
        <end position="332"/>
    </location>
</feature>
<feature type="region of interest" description="Disordered" evidence="7">
    <location>
        <begin position="160"/>
        <end position="197"/>
    </location>
</feature>
<dbReference type="Proteomes" id="UP000233551">
    <property type="component" value="Unassembled WGS sequence"/>
</dbReference>
<dbReference type="PANTHER" id="PTHR12315">
    <property type="entry name" value="BICOID-INTERACTING PROTEIN RELATED"/>
    <property type="match status" value="1"/>
</dbReference>
<evidence type="ECO:0000313" key="10">
    <source>
        <dbReference type="Proteomes" id="UP000233551"/>
    </source>
</evidence>
<dbReference type="GO" id="GO:0008173">
    <property type="term" value="F:RNA methyltransferase activity"/>
    <property type="evidence" value="ECO:0007669"/>
    <property type="project" value="UniProtKB-UniRule"/>
</dbReference>
<feature type="compositionally biased region" description="Basic and acidic residues" evidence="7">
    <location>
        <begin position="186"/>
        <end position="197"/>
    </location>
</feature>
<evidence type="ECO:0000256" key="7">
    <source>
        <dbReference type="SAM" id="MobiDB-lite"/>
    </source>
</evidence>
<dbReference type="InterPro" id="IPR029063">
    <property type="entry name" value="SAM-dependent_MTases_sf"/>
</dbReference>
<dbReference type="STRING" id="22663.A0A2I0L6J5"/>
<evidence type="ECO:0000256" key="1">
    <source>
        <dbReference type="ARBA" id="ARBA00008361"/>
    </source>
</evidence>
<name>A0A2I0L6J5_PUNGR</name>
<keyword evidence="3 6" id="KW-0808">Transferase</keyword>
<dbReference type="EMBL" id="PGOL01000126">
    <property type="protein sequence ID" value="PKI76260.1"/>
    <property type="molecule type" value="Genomic_DNA"/>
</dbReference>
<evidence type="ECO:0000256" key="5">
    <source>
        <dbReference type="PROSITE-ProRule" id="PRU00848"/>
    </source>
</evidence>
<dbReference type="GO" id="GO:0040031">
    <property type="term" value="P:snRNA modification"/>
    <property type="evidence" value="ECO:0007669"/>
    <property type="project" value="TreeGrafter"/>
</dbReference>
<protein>
    <recommendedName>
        <fullName evidence="6">RNA methyltransferase</fullName>
        <ecNumber evidence="6">2.1.1.-</ecNumber>
    </recommendedName>
</protein>
<dbReference type="Pfam" id="PF06859">
    <property type="entry name" value="Bin3"/>
    <property type="match status" value="1"/>
</dbReference>
<comment type="similarity">
    <text evidence="1 6">Belongs to the methyltransferase superfamily.</text>
</comment>
<dbReference type="InterPro" id="IPR039772">
    <property type="entry name" value="Bin3-like"/>
</dbReference>
<dbReference type="GO" id="GO:0017069">
    <property type="term" value="F:snRNA binding"/>
    <property type="evidence" value="ECO:0007669"/>
    <property type="project" value="TreeGrafter"/>
</dbReference>
<keyword evidence="2 6" id="KW-0489">Methyltransferase</keyword>
<dbReference type="SUPFAM" id="SSF53335">
    <property type="entry name" value="S-adenosyl-L-methionine-dependent methyltransferases"/>
    <property type="match status" value="1"/>
</dbReference>
<reference evidence="9 10" key="1">
    <citation type="submission" date="2017-11" db="EMBL/GenBank/DDBJ databases">
        <title>De-novo sequencing of pomegranate (Punica granatum L.) genome.</title>
        <authorList>
            <person name="Akparov Z."/>
            <person name="Amiraslanov A."/>
            <person name="Hajiyeva S."/>
            <person name="Abbasov M."/>
            <person name="Kaur K."/>
            <person name="Hamwieh A."/>
            <person name="Solovyev V."/>
            <person name="Salamov A."/>
            <person name="Braich B."/>
            <person name="Kosarev P."/>
            <person name="Mahmoud A."/>
            <person name="Hajiyev E."/>
            <person name="Babayeva S."/>
            <person name="Izzatullayeva V."/>
            <person name="Mammadov A."/>
            <person name="Mammadov A."/>
            <person name="Sharifova S."/>
            <person name="Ojaghi J."/>
            <person name="Eynullazada K."/>
            <person name="Bayramov B."/>
            <person name="Abdulazimova A."/>
            <person name="Shahmuradov I."/>
        </authorList>
    </citation>
    <scope>NUCLEOTIDE SEQUENCE [LARGE SCALE GENOMIC DNA]</scope>
    <source>
        <strain evidence="10">cv. AG2017</strain>
        <tissue evidence="9">Leaf</tissue>
    </source>
</reference>
<accession>A0A2I0L6J5</accession>
<sequence>MEAEKEDKVVADGAAEERGQRQQVAEEVKEKKNKRKRKEFAPFGNYRNYYGYRIGHDLDEDPRLKVMKKEWFEGKTCLDIGCNNGIITIHIGICTVTFQFTSFRIAASWSLCSLCFEAFSRETKKFGCRSILGIDIDSHRIEDAHWNLRKVVKMEANMKNCTKSSEPKSEENSNGPEQIVNSSLDEEARNTSDDLPRESKDLSTVVSFQHENFVESRHPLSARYDTILCLSVTKWVHLNWGDEGLISLFSKVWQLLQPGGVFVLEPQPWRSYQQNRLVSETTAKNYSRIIFRPQYFQEILLDKIGFRTVEDLTSALSGAKTGFNRPVLAFYK</sequence>
<evidence type="ECO:0000256" key="3">
    <source>
        <dbReference type="ARBA" id="ARBA00022679"/>
    </source>
</evidence>
<dbReference type="GO" id="GO:0032259">
    <property type="term" value="P:methylation"/>
    <property type="evidence" value="ECO:0007669"/>
    <property type="project" value="UniProtKB-KW"/>
</dbReference>
<evidence type="ECO:0000256" key="4">
    <source>
        <dbReference type="ARBA" id="ARBA00022691"/>
    </source>
</evidence>
<dbReference type="GO" id="GO:0008171">
    <property type="term" value="F:O-methyltransferase activity"/>
    <property type="evidence" value="ECO:0007669"/>
    <property type="project" value="UniProtKB-UniRule"/>
</dbReference>
<dbReference type="AlphaFoldDB" id="A0A2I0L6J5"/>